<evidence type="ECO:0000313" key="2">
    <source>
        <dbReference type="EMBL" id="CAB3760450.1"/>
    </source>
</evidence>
<dbReference type="EMBL" id="CADIKF010000025">
    <property type="protein sequence ID" value="CAB3760450.1"/>
    <property type="molecule type" value="Genomic_DNA"/>
</dbReference>
<keyword evidence="3" id="KW-1185">Reference proteome</keyword>
<name>A0A6J5E1U7_9BURK</name>
<feature type="region of interest" description="Disordered" evidence="1">
    <location>
        <begin position="1"/>
        <end position="32"/>
    </location>
</feature>
<accession>A0A6J5E1U7</accession>
<dbReference type="AlphaFoldDB" id="A0A6J5E1U7"/>
<dbReference type="Proteomes" id="UP000494329">
    <property type="component" value="Unassembled WGS sequence"/>
</dbReference>
<proteinExistence type="predicted"/>
<organism evidence="2 3">
    <name type="scientific">Paraburkholderia solisilvae</name>
    <dbReference type="NCBI Taxonomy" id="624376"/>
    <lineage>
        <taxon>Bacteria</taxon>
        <taxon>Pseudomonadati</taxon>
        <taxon>Pseudomonadota</taxon>
        <taxon>Betaproteobacteria</taxon>
        <taxon>Burkholderiales</taxon>
        <taxon>Burkholderiaceae</taxon>
        <taxon>Paraburkholderia</taxon>
    </lineage>
</organism>
<protein>
    <submittedName>
        <fullName evidence="2">Uncharacterized protein</fullName>
    </submittedName>
</protein>
<gene>
    <name evidence="2" type="ORF">LMG29739_03393</name>
</gene>
<evidence type="ECO:0000313" key="3">
    <source>
        <dbReference type="Proteomes" id="UP000494329"/>
    </source>
</evidence>
<sequence length="86" mass="9245">MRLPDGTPVTLVQPNGMTRPVLGTREPADAGDTARRARALAAWGVAPRTPRQPVAAAIETPLPLRTRTALAYELPPEIAAQLRRRG</sequence>
<reference evidence="2 3" key="1">
    <citation type="submission" date="2020-04" db="EMBL/GenBank/DDBJ databases">
        <authorList>
            <person name="De Canck E."/>
        </authorList>
    </citation>
    <scope>NUCLEOTIDE SEQUENCE [LARGE SCALE GENOMIC DNA]</scope>
    <source>
        <strain evidence="2 3">LMG 29739</strain>
    </source>
</reference>
<evidence type="ECO:0000256" key="1">
    <source>
        <dbReference type="SAM" id="MobiDB-lite"/>
    </source>
</evidence>
<dbReference type="RefSeq" id="WP_175112086.1">
    <property type="nucleotide sequence ID" value="NZ_CADIKF010000025.1"/>
</dbReference>